<dbReference type="AlphaFoldDB" id="A0A399RL30"/>
<name>A0A399RL30_9PROT</name>
<evidence type="ECO:0000313" key="1">
    <source>
        <dbReference type="EMBL" id="RIJ30499.1"/>
    </source>
</evidence>
<dbReference type="SUPFAM" id="SSF56784">
    <property type="entry name" value="HAD-like"/>
    <property type="match status" value="1"/>
</dbReference>
<dbReference type="InterPro" id="IPR023198">
    <property type="entry name" value="PGP-like_dom2"/>
</dbReference>
<comment type="caution">
    <text evidence="1">The sequence shown here is derived from an EMBL/GenBank/DDBJ whole genome shotgun (WGS) entry which is preliminary data.</text>
</comment>
<dbReference type="PANTHER" id="PTHR43611:SF3">
    <property type="entry name" value="FLAVIN MONONUCLEOTIDE HYDROLASE 1, CHLOROPLATIC"/>
    <property type="match status" value="1"/>
</dbReference>
<dbReference type="SFLD" id="SFLDG01129">
    <property type="entry name" value="C1.5:_HAD__Beta-PGM__Phosphata"/>
    <property type="match status" value="1"/>
</dbReference>
<dbReference type="InterPro" id="IPR006439">
    <property type="entry name" value="HAD-SF_hydro_IA"/>
</dbReference>
<dbReference type="OrthoDB" id="9807742at2"/>
<dbReference type="Gene3D" id="3.40.50.1000">
    <property type="entry name" value="HAD superfamily/HAD-like"/>
    <property type="match status" value="1"/>
</dbReference>
<dbReference type="NCBIfam" id="TIGR01509">
    <property type="entry name" value="HAD-SF-IA-v3"/>
    <property type="match status" value="1"/>
</dbReference>
<dbReference type="InterPro" id="IPR036412">
    <property type="entry name" value="HAD-like_sf"/>
</dbReference>
<sequence>MPERIVLFDLGNVVVDWQPIRLYRKIFPTEEEARRFCDEVCTLAWHVEHDLGVPMDENAARLKADYPHHADAIDAWRLRWFDMFDGYVDGTEDLVERLHAAGQPLYGLSNMPAEVWPDMLEAFPVMRRLRDVVVSGEEGVVKPDRRIYEIALERMGHPAPDNVFFIDDSLRNVEAAAALGFDAHHFKDAANLEAALKDRGFL</sequence>
<keyword evidence="2" id="KW-1185">Reference proteome</keyword>
<proteinExistence type="predicted"/>
<reference evidence="1 2" key="1">
    <citation type="submission" date="2018-08" db="EMBL/GenBank/DDBJ databases">
        <title>Henriciella mobilis sp. nov., isolated from seawater.</title>
        <authorList>
            <person name="Cheng H."/>
            <person name="Wu Y.-H."/>
            <person name="Xu X.-W."/>
            <person name="Guo L.-L."/>
        </authorList>
    </citation>
    <scope>NUCLEOTIDE SEQUENCE [LARGE SCALE GENOMIC DNA]</scope>
    <source>
        <strain evidence="1 2">JN25</strain>
    </source>
</reference>
<dbReference type="EMBL" id="QWFX01000006">
    <property type="protein sequence ID" value="RIJ30499.1"/>
    <property type="molecule type" value="Genomic_DNA"/>
</dbReference>
<dbReference type="Proteomes" id="UP000266385">
    <property type="component" value="Unassembled WGS sequence"/>
</dbReference>
<dbReference type="Pfam" id="PF00702">
    <property type="entry name" value="Hydrolase"/>
    <property type="match status" value="1"/>
</dbReference>
<dbReference type="PANTHER" id="PTHR43611">
    <property type="entry name" value="ALPHA-D-GLUCOSE 1-PHOSPHATE PHOSPHATASE"/>
    <property type="match status" value="1"/>
</dbReference>
<organism evidence="1 2">
    <name type="scientific">Henriciella mobilis</name>
    <dbReference type="NCBI Taxonomy" id="2305467"/>
    <lineage>
        <taxon>Bacteria</taxon>
        <taxon>Pseudomonadati</taxon>
        <taxon>Pseudomonadota</taxon>
        <taxon>Alphaproteobacteria</taxon>
        <taxon>Hyphomonadales</taxon>
        <taxon>Hyphomonadaceae</taxon>
        <taxon>Henriciella</taxon>
    </lineage>
</organism>
<gene>
    <name evidence="1" type="ORF">D1223_07670</name>
</gene>
<protein>
    <submittedName>
        <fullName evidence="1">HAD family phosphatase</fullName>
    </submittedName>
</protein>
<dbReference type="SFLD" id="SFLDS00003">
    <property type="entry name" value="Haloacid_Dehalogenase"/>
    <property type="match status" value="1"/>
</dbReference>
<dbReference type="Gene3D" id="1.10.150.240">
    <property type="entry name" value="Putative phosphatase, domain 2"/>
    <property type="match status" value="1"/>
</dbReference>
<accession>A0A399RL30</accession>
<evidence type="ECO:0000313" key="2">
    <source>
        <dbReference type="Proteomes" id="UP000266385"/>
    </source>
</evidence>
<dbReference type="InterPro" id="IPR023214">
    <property type="entry name" value="HAD_sf"/>
</dbReference>